<sequence length="291" mass="30700">MEIDTGDQCLAEAVGAEGAVVARHDGGDDGREKEVGGRDEHRATETDPPVTEEARAVELVVQPLDPGMEVAGSVVAGRSSEHGGHGSDGRAPEAEPRATVVSGVVGPNVEPMGSGTMGEGLPIIGGGSGDAGGSGEVVMLSQSATTAASSSSHRPITKYYVAEHLPDEALVKLLEDNPMIGEIVLKAKEDRARAIAAMEAAARAEREQKEREELLRDAEAKERAEAEVQWPRVTAVTEAGVVPRPDFSAEAYVPPTPHPFMPSGFAVYVPKWTEYDDELVLRDPEVHIANT</sequence>
<reference evidence="1" key="1">
    <citation type="submission" date="2022-02" db="EMBL/GenBank/DDBJ databases">
        <title>Plant Genome Project.</title>
        <authorList>
            <person name="Zhang R.-G."/>
        </authorList>
    </citation>
    <scope>NUCLEOTIDE SEQUENCE</scope>
    <source>
        <strain evidence="1">AT1</strain>
    </source>
</reference>
<comment type="caution">
    <text evidence="1">The sequence shown here is derived from an EMBL/GenBank/DDBJ whole genome shotgun (WGS) entry which is preliminary data.</text>
</comment>
<protein>
    <submittedName>
        <fullName evidence="1">Uncharacterized protein</fullName>
    </submittedName>
</protein>
<dbReference type="EMBL" id="CM046392">
    <property type="protein sequence ID" value="KAI8555143.1"/>
    <property type="molecule type" value="Genomic_DNA"/>
</dbReference>
<evidence type="ECO:0000313" key="1">
    <source>
        <dbReference type="EMBL" id="KAI8555143.1"/>
    </source>
</evidence>
<dbReference type="Proteomes" id="UP001062846">
    <property type="component" value="Chromosome 5"/>
</dbReference>
<organism evidence="1 2">
    <name type="scientific">Rhododendron molle</name>
    <name type="common">Chinese azalea</name>
    <name type="synonym">Azalea mollis</name>
    <dbReference type="NCBI Taxonomy" id="49168"/>
    <lineage>
        <taxon>Eukaryota</taxon>
        <taxon>Viridiplantae</taxon>
        <taxon>Streptophyta</taxon>
        <taxon>Embryophyta</taxon>
        <taxon>Tracheophyta</taxon>
        <taxon>Spermatophyta</taxon>
        <taxon>Magnoliopsida</taxon>
        <taxon>eudicotyledons</taxon>
        <taxon>Gunneridae</taxon>
        <taxon>Pentapetalae</taxon>
        <taxon>asterids</taxon>
        <taxon>Ericales</taxon>
        <taxon>Ericaceae</taxon>
        <taxon>Ericoideae</taxon>
        <taxon>Rhodoreae</taxon>
        <taxon>Rhododendron</taxon>
    </lineage>
</organism>
<evidence type="ECO:0000313" key="2">
    <source>
        <dbReference type="Proteomes" id="UP001062846"/>
    </source>
</evidence>
<gene>
    <name evidence="1" type="ORF">RHMOL_Rhmol05G0151500</name>
</gene>
<name>A0ACC0NRM4_RHOML</name>
<accession>A0ACC0NRM4</accession>
<proteinExistence type="predicted"/>
<keyword evidence="2" id="KW-1185">Reference proteome</keyword>